<evidence type="ECO:0000256" key="4">
    <source>
        <dbReference type="ARBA" id="ARBA00022741"/>
    </source>
</evidence>
<comment type="induction">
    <text evidence="10">By heat shock.</text>
</comment>
<keyword evidence="6 10" id="KW-0720">Serine protease</keyword>
<dbReference type="InterPro" id="IPR015947">
    <property type="entry name" value="PUA-like_sf"/>
</dbReference>
<dbReference type="PROSITE" id="PS01046">
    <property type="entry name" value="LON_SER"/>
    <property type="match status" value="1"/>
</dbReference>
<dbReference type="InterPro" id="IPR003111">
    <property type="entry name" value="Lon_prtase_N"/>
</dbReference>
<evidence type="ECO:0000256" key="9">
    <source>
        <dbReference type="ARBA" id="ARBA00050665"/>
    </source>
</evidence>
<evidence type="ECO:0000256" key="5">
    <source>
        <dbReference type="ARBA" id="ARBA00022801"/>
    </source>
</evidence>
<dbReference type="EC" id="3.4.21.53" evidence="10 11"/>
<dbReference type="GO" id="GO:0004176">
    <property type="term" value="F:ATP-dependent peptidase activity"/>
    <property type="evidence" value="ECO:0007669"/>
    <property type="project" value="UniProtKB-UniRule"/>
</dbReference>
<dbReference type="InterPro" id="IPR004815">
    <property type="entry name" value="Lon_bac/euk-typ"/>
</dbReference>
<name>A0A521G5M9_9BACT</name>
<dbReference type="FunFam" id="1.20.5.5270:FF:000002">
    <property type="entry name" value="Lon protease homolog"/>
    <property type="match status" value="1"/>
</dbReference>
<dbReference type="InterPro" id="IPR014721">
    <property type="entry name" value="Ribsml_uS5_D2-typ_fold_subgr"/>
</dbReference>
<comment type="catalytic activity">
    <reaction evidence="9 10 11 14">
        <text>Hydrolysis of proteins in presence of ATP.</text>
        <dbReference type="EC" id="3.4.21.53"/>
    </reaction>
</comment>
<keyword evidence="3 10" id="KW-0645">Protease</keyword>
<dbReference type="GO" id="GO:0004252">
    <property type="term" value="F:serine-type endopeptidase activity"/>
    <property type="evidence" value="ECO:0007669"/>
    <property type="project" value="UniProtKB-UniRule"/>
</dbReference>
<evidence type="ECO:0000256" key="15">
    <source>
        <dbReference type="RuleBase" id="RU000591"/>
    </source>
</evidence>
<dbReference type="FunFam" id="3.40.50.300:FF:000021">
    <property type="entry name" value="Lon protease homolog"/>
    <property type="match status" value="1"/>
</dbReference>
<dbReference type="GO" id="GO:0005524">
    <property type="term" value="F:ATP binding"/>
    <property type="evidence" value="ECO:0007669"/>
    <property type="project" value="UniProtKB-UniRule"/>
</dbReference>
<sequence>MRLTDFSEKDMSEFNLVRYPVMPLRDIVLFPGMIAPLVVGRKHSSRALEHAMEQRSLIFLVAQKEAGVDDPQAADLRRCGVLATVIQLLRLPDGTMKALVEGKRRAVVAAYIEFSDFLRADLSERPDTEAEHPDLPAYSRELRRTFAEYIKISRQKIPAEIVKVAAVMENPARLVDLLCAHVQLPAADKQELLETIALPDRLRRLIELLYREIELDGLEKSIETKVRKRLADNQRNYYLGEKVKEIQQEMGQVPDDHSELQAALEKKELPEAAREKAMRELTKLKAMPPMSAESTVVRNYLDTIISLPWTEKSEAKIDIEEAERILDQDHHGLKKAKERILEYLAVQAQVEKIRGPIICLVGPPGVGKTSICKSIAKAMNRKFVRLSLGGVRDEAEIRGHRRTYIGAMPGKIIHAMQRAEVINPVFCLDEVDKMSVDFRGDPSSALLEVLDPEQNSAFSDHYLDLDYDLSEVFFIATANSLHSIPLPLQDRMEIIRLSGYTEEEKLRIAQEYLAPKQLERNGFAADDIVFAEEAVLEIVRRYTREAGVRDLERTIASICRKVARDRLQKKEPERKYQLDSIAVSEYLGVPKHRYGSAEKKDETGLVTGLAWTEVGGELLQIETALMPGTGKLTVTGKLGEVMQESAQAAMACVRARAGRLGLDPGFYQKLDIHVHVPEGAIPKDGPSAGITMATSIVSALLKVPVDRQLAMTGEITLRGRVLPIGGLTEKLLAAKRGGISRVILPKENERDLEDVPAKVRASLDIALVEHVDEVFSRALLLREGEELFHDLPLDAAIPPALITVPAVPAQRN</sequence>
<dbReference type="NCBIfam" id="NF008053">
    <property type="entry name" value="PRK10787.1"/>
    <property type="match status" value="1"/>
</dbReference>
<keyword evidence="7 10" id="KW-0067">ATP-binding</keyword>
<protein>
    <recommendedName>
        <fullName evidence="10 11">Lon protease</fullName>
        <ecNumber evidence="10 11">3.4.21.53</ecNumber>
    </recommendedName>
    <alternativeName>
        <fullName evidence="10">ATP-dependent protease La</fullName>
    </alternativeName>
</protein>
<feature type="binding site" evidence="10 13">
    <location>
        <begin position="362"/>
        <end position="369"/>
    </location>
    <ligand>
        <name>ATP</name>
        <dbReference type="ChEBI" id="CHEBI:30616"/>
    </ligand>
</feature>
<dbReference type="Gene3D" id="1.20.58.1480">
    <property type="match status" value="1"/>
</dbReference>
<dbReference type="Proteomes" id="UP000316238">
    <property type="component" value="Unassembled WGS sequence"/>
</dbReference>
<feature type="active site" evidence="10 12">
    <location>
        <position position="730"/>
    </location>
</feature>
<keyword evidence="19" id="KW-1185">Reference proteome</keyword>
<dbReference type="AlphaFoldDB" id="A0A521G5M9"/>
<dbReference type="Gene3D" id="3.40.50.300">
    <property type="entry name" value="P-loop containing nucleotide triphosphate hydrolases"/>
    <property type="match status" value="1"/>
</dbReference>
<evidence type="ECO:0000256" key="11">
    <source>
        <dbReference type="PIRNR" id="PIRNR001174"/>
    </source>
</evidence>
<comment type="subcellular location">
    <subcellularLocation>
        <location evidence="1 10 11">Cytoplasm</location>
    </subcellularLocation>
</comment>
<keyword evidence="2 10" id="KW-0963">Cytoplasm</keyword>
<dbReference type="SMART" id="SM00382">
    <property type="entry name" value="AAA"/>
    <property type="match status" value="1"/>
</dbReference>
<dbReference type="GO" id="GO:0016887">
    <property type="term" value="F:ATP hydrolysis activity"/>
    <property type="evidence" value="ECO:0007669"/>
    <property type="project" value="UniProtKB-UniRule"/>
</dbReference>
<evidence type="ECO:0000259" key="16">
    <source>
        <dbReference type="PROSITE" id="PS51786"/>
    </source>
</evidence>
<comment type="caution">
    <text evidence="18">The sequence shown here is derived from an EMBL/GenBank/DDBJ whole genome shotgun (WGS) entry which is preliminary data.</text>
</comment>
<dbReference type="Gene3D" id="1.20.5.5270">
    <property type="match status" value="1"/>
</dbReference>
<dbReference type="CDD" id="cd19500">
    <property type="entry name" value="RecA-like_Lon"/>
    <property type="match status" value="1"/>
</dbReference>
<dbReference type="PROSITE" id="PS51786">
    <property type="entry name" value="LON_PROTEOLYTIC"/>
    <property type="match status" value="1"/>
</dbReference>
<comment type="function">
    <text evidence="10">ATP-dependent serine protease that mediates the selective degradation of mutant and abnormal proteins as well as certain short-lived regulatory proteins. Required for cellular homeostasis and for survival from DNA damage and developmental changes induced by stress. Degrades polypeptides processively to yield small peptide fragments that are 5 to 10 amino acids long. Binds to DNA in a double-stranded, site-specific manner.</text>
</comment>
<gene>
    <name evidence="10" type="primary">lon</name>
    <name evidence="18" type="ORF">CDV28_101130</name>
</gene>
<reference evidence="18" key="1">
    <citation type="submission" date="2017-07" db="EMBL/GenBank/DDBJ databases">
        <title>The cable genome - Insights into the physiology and evolution of filamentous bacteria capable of sulfide oxidation via long distance electron transfer.</title>
        <authorList>
            <person name="Thorup C."/>
            <person name="Bjerg J.T."/>
            <person name="Schreiber L."/>
            <person name="Nielsen L.P."/>
            <person name="Kjeldsen K.U."/>
            <person name="Boesen T."/>
            <person name="Boggild A."/>
            <person name="Meysman F."/>
            <person name="Geelhoed J."/>
            <person name="Schramm A."/>
        </authorList>
    </citation>
    <scope>NUCLEOTIDE SEQUENCE [LARGE SCALE GENOMIC DNA]</scope>
    <source>
        <strain evidence="18">GS</strain>
    </source>
</reference>
<dbReference type="Gene3D" id="3.30.230.10">
    <property type="match status" value="1"/>
</dbReference>
<dbReference type="InterPro" id="IPR020568">
    <property type="entry name" value="Ribosomal_Su5_D2-typ_SF"/>
</dbReference>
<dbReference type="NCBIfam" id="TIGR00763">
    <property type="entry name" value="lon"/>
    <property type="match status" value="1"/>
</dbReference>
<evidence type="ECO:0000256" key="6">
    <source>
        <dbReference type="ARBA" id="ARBA00022825"/>
    </source>
</evidence>
<organism evidence="18 19">
    <name type="scientific">Candidatus Electronema aureum</name>
    <dbReference type="NCBI Taxonomy" id="2005002"/>
    <lineage>
        <taxon>Bacteria</taxon>
        <taxon>Pseudomonadati</taxon>
        <taxon>Thermodesulfobacteriota</taxon>
        <taxon>Desulfobulbia</taxon>
        <taxon>Desulfobulbales</taxon>
        <taxon>Desulfobulbaceae</taxon>
        <taxon>Candidatus Electronema</taxon>
    </lineage>
</organism>
<keyword evidence="4 10" id="KW-0547">Nucleotide-binding</keyword>
<keyword evidence="5 10" id="KW-0378">Hydrolase</keyword>
<evidence type="ECO:0000256" key="7">
    <source>
        <dbReference type="ARBA" id="ARBA00022840"/>
    </source>
</evidence>
<dbReference type="InterPro" id="IPR027065">
    <property type="entry name" value="Lon_Prtase"/>
</dbReference>
<evidence type="ECO:0000256" key="12">
    <source>
        <dbReference type="PIRSR" id="PIRSR001174-1"/>
    </source>
</evidence>
<dbReference type="SUPFAM" id="SSF54211">
    <property type="entry name" value="Ribosomal protein S5 domain 2-like"/>
    <property type="match status" value="1"/>
</dbReference>
<dbReference type="InterPro" id="IPR027543">
    <property type="entry name" value="Lon_bac"/>
</dbReference>
<evidence type="ECO:0000256" key="8">
    <source>
        <dbReference type="ARBA" id="ARBA00023016"/>
    </source>
</evidence>
<evidence type="ECO:0000313" key="18">
    <source>
        <dbReference type="EMBL" id="TAA76231.1"/>
    </source>
</evidence>
<dbReference type="GO" id="GO:0034605">
    <property type="term" value="P:cellular response to heat"/>
    <property type="evidence" value="ECO:0007669"/>
    <property type="project" value="UniProtKB-UniRule"/>
</dbReference>
<evidence type="ECO:0000256" key="13">
    <source>
        <dbReference type="PIRSR" id="PIRSR001174-2"/>
    </source>
</evidence>
<dbReference type="PROSITE" id="PS51787">
    <property type="entry name" value="LON_N"/>
    <property type="match status" value="1"/>
</dbReference>
<proteinExistence type="evidence at transcript level"/>
<comment type="similarity">
    <text evidence="10 11 14 15">Belongs to the peptidase S16 family.</text>
</comment>
<dbReference type="GO" id="GO:0043565">
    <property type="term" value="F:sequence-specific DNA binding"/>
    <property type="evidence" value="ECO:0007669"/>
    <property type="project" value="UniProtKB-UniRule"/>
</dbReference>
<dbReference type="InterPro" id="IPR003593">
    <property type="entry name" value="AAA+_ATPase"/>
</dbReference>
<dbReference type="PANTHER" id="PTHR10046">
    <property type="entry name" value="ATP DEPENDENT LON PROTEASE FAMILY MEMBER"/>
    <property type="match status" value="1"/>
</dbReference>
<dbReference type="PIRSF" id="PIRSF001174">
    <property type="entry name" value="Lon_proteas"/>
    <property type="match status" value="1"/>
</dbReference>
<dbReference type="Pfam" id="PF05362">
    <property type="entry name" value="Lon_C"/>
    <property type="match status" value="1"/>
</dbReference>
<dbReference type="HAMAP" id="MF_01973">
    <property type="entry name" value="lon_bact"/>
    <property type="match status" value="1"/>
</dbReference>
<evidence type="ECO:0000256" key="2">
    <source>
        <dbReference type="ARBA" id="ARBA00022490"/>
    </source>
</evidence>
<feature type="active site" evidence="10 12">
    <location>
        <position position="687"/>
    </location>
</feature>
<dbReference type="Pfam" id="PF02190">
    <property type="entry name" value="LON_substr_bdg"/>
    <property type="match status" value="1"/>
</dbReference>
<dbReference type="InterPro" id="IPR046336">
    <property type="entry name" value="Lon_prtase_N_sf"/>
</dbReference>
<comment type="subunit">
    <text evidence="10 11">Homohexamer. Organized in a ring with a central cavity.</text>
</comment>
<dbReference type="InterPro" id="IPR003959">
    <property type="entry name" value="ATPase_AAA_core"/>
</dbReference>
<dbReference type="GO" id="GO:0005737">
    <property type="term" value="C:cytoplasm"/>
    <property type="evidence" value="ECO:0007669"/>
    <property type="project" value="UniProtKB-SubCell"/>
</dbReference>
<evidence type="ECO:0000259" key="17">
    <source>
        <dbReference type="PROSITE" id="PS51787"/>
    </source>
</evidence>
<dbReference type="PRINTS" id="PR00830">
    <property type="entry name" value="ENDOLAPTASE"/>
</dbReference>
<accession>A0A521G5M9</accession>
<dbReference type="InterPro" id="IPR027417">
    <property type="entry name" value="P-loop_NTPase"/>
</dbReference>
<dbReference type="Gene3D" id="1.10.8.60">
    <property type="match status" value="1"/>
</dbReference>
<dbReference type="InterPro" id="IPR054594">
    <property type="entry name" value="Lon_lid"/>
</dbReference>
<dbReference type="SUPFAM" id="SSF52540">
    <property type="entry name" value="P-loop containing nucleoside triphosphate hydrolases"/>
    <property type="match status" value="1"/>
</dbReference>
<dbReference type="Pfam" id="PF00004">
    <property type="entry name" value="AAA"/>
    <property type="match status" value="1"/>
</dbReference>
<dbReference type="InterPro" id="IPR008268">
    <property type="entry name" value="Peptidase_S16_AS"/>
</dbReference>
<dbReference type="GO" id="GO:0006515">
    <property type="term" value="P:protein quality control for misfolded or incompletely synthesized proteins"/>
    <property type="evidence" value="ECO:0007669"/>
    <property type="project" value="UniProtKB-UniRule"/>
</dbReference>
<evidence type="ECO:0000256" key="3">
    <source>
        <dbReference type="ARBA" id="ARBA00022670"/>
    </source>
</evidence>
<evidence type="ECO:0000256" key="10">
    <source>
        <dbReference type="HAMAP-Rule" id="MF_01973"/>
    </source>
</evidence>
<dbReference type="SUPFAM" id="SSF88697">
    <property type="entry name" value="PUA domain-like"/>
    <property type="match status" value="1"/>
</dbReference>
<dbReference type="Pfam" id="PF22667">
    <property type="entry name" value="Lon_lid"/>
    <property type="match status" value="1"/>
</dbReference>
<dbReference type="Gene3D" id="2.30.130.40">
    <property type="entry name" value="LON domain-like"/>
    <property type="match status" value="1"/>
</dbReference>
<dbReference type="SMART" id="SM00464">
    <property type="entry name" value="LON"/>
    <property type="match status" value="1"/>
</dbReference>
<feature type="domain" description="Lon N-terminal" evidence="17">
    <location>
        <begin position="19"/>
        <end position="213"/>
    </location>
</feature>
<dbReference type="InterPro" id="IPR008269">
    <property type="entry name" value="Lon_proteolytic"/>
</dbReference>
<evidence type="ECO:0000256" key="14">
    <source>
        <dbReference type="PROSITE-ProRule" id="PRU01122"/>
    </source>
</evidence>
<evidence type="ECO:0000256" key="1">
    <source>
        <dbReference type="ARBA" id="ARBA00004496"/>
    </source>
</evidence>
<feature type="domain" description="Lon proteolytic" evidence="16">
    <location>
        <begin position="600"/>
        <end position="781"/>
    </location>
</feature>
<keyword evidence="8 10" id="KW-0346">Stress response</keyword>
<evidence type="ECO:0000313" key="19">
    <source>
        <dbReference type="Proteomes" id="UP000316238"/>
    </source>
</evidence>
<dbReference type="EMBL" id="NQJD01000001">
    <property type="protein sequence ID" value="TAA76231.1"/>
    <property type="molecule type" value="Genomic_DNA"/>
</dbReference>